<evidence type="ECO:0000313" key="2">
    <source>
        <dbReference type="Proteomes" id="UP001055879"/>
    </source>
</evidence>
<dbReference type="EMBL" id="CM042061">
    <property type="protein sequence ID" value="KAI3673444.1"/>
    <property type="molecule type" value="Genomic_DNA"/>
</dbReference>
<reference evidence="2" key="1">
    <citation type="journal article" date="2022" name="Mol. Ecol. Resour.">
        <title>The genomes of chicory, endive, great burdock and yacon provide insights into Asteraceae palaeo-polyploidization history and plant inulin production.</title>
        <authorList>
            <person name="Fan W."/>
            <person name="Wang S."/>
            <person name="Wang H."/>
            <person name="Wang A."/>
            <person name="Jiang F."/>
            <person name="Liu H."/>
            <person name="Zhao H."/>
            <person name="Xu D."/>
            <person name="Zhang Y."/>
        </authorList>
    </citation>
    <scope>NUCLEOTIDE SEQUENCE [LARGE SCALE GENOMIC DNA]</scope>
    <source>
        <strain evidence="2">cv. Niubang</strain>
    </source>
</reference>
<evidence type="ECO:0000313" key="1">
    <source>
        <dbReference type="EMBL" id="KAI3673444.1"/>
    </source>
</evidence>
<dbReference type="Proteomes" id="UP001055879">
    <property type="component" value="Linkage Group LG15"/>
</dbReference>
<name>A0ACB8XTS3_ARCLA</name>
<proteinExistence type="predicted"/>
<reference evidence="1 2" key="2">
    <citation type="journal article" date="2022" name="Mol. Ecol. Resour.">
        <title>The genomes of chicory, endive, great burdock and yacon provide insights into Asteraceae paleo-polyploidization history and plant inulin production.</title>
        <authorList>
            <person name="Fan W."/>
            <person name="Wang S."/>
            <person name="Wang H."/>
            <person name="Wang A."/>
            <person name="Jiang F."/>
            <person name="Liu H."/>
            <person name="Zhao H."/>
            <person name="Xu D."/>
            <person name="Zhang Y."/>
        </authorList>
    </citation>
    <scope>NUCLEOTIDE SEQUENCE [LARGE SCALE GENOMIC DNA]</scope>
    <source>
        <strain evidence="2">cv. Niubang</strain>
    </source>
</reference>
<protein>
    <submittedName>
        <fullName evidence="1">Uncharacterized protein</fullName>
    </submittedName>
</protein>
<organism evidence="1 2">
    <name type="scientific">Arctium lappa</name>
    <name type="common">Greater burdock</name>
    <name type="synonym">Lappa major</name>
    <dbReference type="NCBI Taxonomy" id="4217"/>
    <lineage>
        <taxon>Eukaryota</taxon>
        <taxon>Viridiplantae</taxon>
        <taxon>Streptophyta</taxon>
        <taxon>Embryophyta</taxon>
        <taxon>Tracheophyta</taxon>
        <taxon>Spermatophyta</taxon>
        <taxon>Magnoliopsida</taxon>
        <taxon>eudicotyledons</taxon>
        <taxon>Gunneridae</taxon>
        <taxon>Pentapetalae</taxon>
        <taxon>asterids</taxon>
        <taxon>campanulids</taxon>
        <taxon>Asterales</taxon>
        <taxon>Asteraceae</taxon>
        <taxon>Carduoideae</taxon>
        <taxon>Cardueae</taxon>
        <taxon>Arctiinae</taxon>
        <taxon>Arctium</taxon>
    </lineage>
</organism>
<accession>A0ACB8XTS3</accession>
<comment type="caution">
    <text evidence="1">The sequence shown here is derived from an EMBL/GenBank/DDBJ whole genome shotgun (WGS) entry which is preliminary data.</text>
</comment>
<sequence length="252" mass="28068">MLIPATFPGLKGYFGKVDEIWGISIRKVVQKFQLTRTKPMSSSSFNPTNSEDIFEHFFNLGRTAGSPPSSSRVNFNPRNADQFFSEFFDSNGSGSVSSRSSVARKAPAVEKSLACSLEDLYNGGKKKVKISRKVIDLARQIQTIEETITIDIKPGWKKGTKITFVEKGNFEPGFVTADLIFVIDEKPHGVFTREGNDLIINRKILLLEALAGKTIELTTLDGRILMIPVTEIVKPGYELIYPNEGMPFQRSL</sequence>
<gene>
    <name evidence="1" type="ORF">L6452_39563</name>
</gene>
<keyword evidence="2" id="KW-1185">Reference proteome</keyword>